<organism evidence="1 2">
    <name type="scientific">Paenibacillus roseopurpureus</name>
    <dbReference type="NCBI Taxonomy" id="2918901"/>
    <lineage>
        <taxon>Bacteria</taxon>
        <taxon>Bacillati</taxon>
        <taxon>Bacillota</taxon>
        <taxon>Bacilli</taxon>
        <taxon>Bacillales</taxon>
        <taxon>Paenibacillaceae</taxon>
        <taxon>Paenibacillus</taxon>
    </lineage>
</organism>
<dbReference type="AlphaFoldDB" id="A0AA96LNR7"/>
<proteinExistence type="predicted"/>
<evidence type="ECO:0000313" key="2">
    <source>
        <dbReference type="Proteomes" id="UP001304650"/>
    </source>
</evidence>
<dbReference type="KEGG" id="proo:MJB10_19210"/>
<dbReference type="Proteomes" id="UP001304650">
    <property type="component" value="Chromosome"/>
</dbReference>
<accession>A0AA96LNR7</accession>
<reference evidence="1" key="1">
    <citation type="submission" date="2022-02" db="EMBL/GenBank/DDBJ databases">
        <title>Paenibacillus sp. MBLB1832 Whole Genome Shotgun Sequencing.</title>
        <authorList>
            <person name="Hwang C.Y."/>
            <person name="Cho E.-S."/>
            <person name="Seo M.-J."/>
        </authorList>
    </citation>
    <scope>NUCLEOTIDE SEQUENCE</scope>
    <source>
        <strain evidence="1">MBLB1832</strain>
    </source>
</reference>
<protein>
    <submittedName>
        <fullName evidence="1">Uncharacterized protein</fullName>
    </submittedName>
</protein>
<keyword evidence="2" id="KW-1185">Reference proteome</keyword>
<evidence type="ECO:0000313" key="1">
    <source>
        <dbReference type="EMBL" id="WNR43224.1"/>
    </source>
</evidence>
<name>A0AA96LNR7_9BACL</name>
<gene>
    <name evidence="1" type="ORF">MJB10_19210</name>
</gene>
<dbReference type="RefSeq" id="WP_314797314.1">
    <property type="nucleotide sequence ID" value="NZ_CP130319.1"/>
</dbReference>
<dbReference type="EMBL" id="CP130319">
    <property type="protein sequence ID" value="WNR43224.1"/>
    <property type="molecule type" value="Genomic_DNA"/>
</dbReference>
<sequence>MDIDAFLAEVLSSNEDWHVSTMDTVTVIDPIIAKDNPDFDPYEEYQASEF</sequence>